<accession>A0A0G4EU80</accession>
<reference evidence="1 2" key="1">
    <citation type="submission" date="2014-11" db="EMBL/GenBank/DDBJ databases">
        <authorList>
            <person name="Zhu J."/>
            <person name="Qi W."/>
            <person name="Song R."/>
        </authorList>
    </citation>
    <scope>NUCLEOTIDE SEQUENCE [LARGE SCALE GENOMIC DNA]</scope>
</reference>
<dbReference type="InParanoid" id="A0A0G4EU80"/>
<evidence type="ECO:0008006" key="3">
    <source>
        <dbReference type="Google" id="ProtNLM"/>
    </source>
</evidence>
<dbReference type="PANTHER" id="PTHR43393">
    <property type="entry name" value="CYTOKININ RIBOSIDE 5'-MONOPHOSPHATE PHOSPHORIBOHYDROLASE"/>
    <property type="match status" value="1"/>
</dbReference>
<organism evidence="1 2">
    <name type="scientific">Vitrella brassicaformis (strain CCMP3155)</name>
    <dbReference type="NCBI Taxonomy" id="1169540"/>
    <lineage>
        <taxon>Eukaryota</taxon>
        <taxon>Sar</taxon>
        <taxon>Alveolata</taxon>
        <taxon>Colpodellida</taxon>
        <taxon>Vitrellaceae</taxon>
        <taxon>Vitrella</taxon>
    </lineage>
</organism>
<dbReference type="Gene3D" id="3.40.50.450">
    <property type="match status" value="1"/>
</dbReference>
<evidence type="ECO:0000313" key="2">
    <source>
        <dbReference type="Proteomes" id="UP000041254"/>
    </source>
</evidence>
<proteinExistence type="predicted"/>
<dbReference type="AlphaFoldDB" id="A0A0G4EU80"/>
<protein>
    <recommendedName>
        <fullName evidence="3">Cytokinin riboside 5'-monophosphate phosphoribohydrolase</fullName>
    </recommendedName>
</protein>
<dbReference type="OrthoDB" id="414463at2759"/>
<dbReference type="Pfam" id="PF18306">
    <property type="entry name" value="LDcluster4"/>
    <property type="match status" value="1"/>
</dbReference>
<dbReference type="VEuPathDB" id="CryptoDB:Vbra_8251"/>
<gene>
    <name evidence="1" type="ORF">Vbra_8251</name>
</gene>
<evidence type="ECO:0000313" key="1">
    <source>
        <dbReference type="EMBL" id="CEM01972.1"/>
    </source>
</evidence>
<dbReference type="GO" id="GO:0005829">
    <property type="term" value="C:cytosol"/>
    <property type="evidence" value="ECO:0007669"/>
    <property type="project" value="TreeGrafter"/>
</dbReference>
<dbReference type="OMA" id="QELVTIW"/>
<dbReference type="PANTHER" id="PTHR43393:SF3">
    <property type="entry name" value="LYSINE DECARBOXYLASE-LIKE PROTEIN"/>
    <property type="match status" value="1"/>
</dbReference>
<dbReference type="SUPFAM" id="SSF102405">
    <property type="entry name" value="MCP/YpsA-like"/>
    <property type="match status" value="1"/>
</dbReference>
<dbReference type="InterPro" id="IPR052341">
    <property type="entry name" value="LOG_family_nucleotidases"/>
</dbReference>
<name>A0A0G4EU80_VITBC</name>
<dbReference type="InterPro" id="IPR041164">
    <property type="entry name" value="LDcluster4"/>
</dbReference>
<dbReference type="EMBL" id="CDMY01000314">
    <property type="protein sequence ID" value="CEM01972.1"/>
    <property type="molecule type" value="Genomic_DNA"/>
</dbReference>
<dbReference type="Proteomes" id="UP000041254">
    <property type="component" value="Unassembled WGS sequence"/>
</dbReference>
<keyword evidence="2" id="KW-1185">Reference proteome</keyword>
<sequence length="216" mass="23350">MPISTNAEAFDSSPPASSSRFERNVAVFGSSSAAAGSGEYALAEEIGALLARRGCRVINGGYGGVMEATAKGAREAVPDAQVRGIIVPSIFRRRPKHGNDYLSDAFVAQSLVERLDHLTNDARVFIVLPGKIGTLTELMLVWNQADLAHHIDAEPPLVIAFREPFEPIVIVCMEALEMSEQTRSLVRLVDTPEEAVTLAGEYLDEREERAKAVEGS</sequence>